<dbReference type="AlphaFoldDB" id="A0A544TN10"/>
<gene>
    <name evidence="11" type="ORF">FG383_00670</name>
</gene>
<keyword evidence="12" id="KW-1185">Reference proteome</keyword>
<keyword evidence="7 9" id="KW-0472">Membrane</keyword>
<feature type="transmembrane region" description="Helical" evidence="9">
    <location>
        <begin position="68"/>
        <end position="86"/>
    </location>
</feature>
<sequence>MNNNQQNTSQNETSLEKVTRKVNDITKSINGITHKIGYVLLFGLMLVTVADVLMRFLFNSPLKGTMELTEIVVAMVVFFSLGMAQIMGNHLEIDFLVNKFPIKVQRVVQIIIYLIGSILLILLTWKLLELGISSLNSGEVKGDLGLPVYIVIFIVTLGSAGFTLTYLAALLTTVTKVVVKK</sequence>
<proteinExistence type="inferred from homology"/>
<dbReference type="InterPro" id="IPR055348">
    <property type="entry name" value="DctQ"/>
</dbReference>
<dbReference type="Proteomes" id="UP000318937">
    <property type="component" value="Unassembled WGS sequence"/>
</dbReference>
<reference evidence="11 12" key="1">
    <citation type="submission" date="2019-05" db="EMBL/GenBank/DDBJ databases">
        <title>Psychrobacillus vulpis sp. nov., a new species isolated from feces of a red fox that inhabits in The Tablas de Daimiel Natural Park, Albacete, Spain.</title>
        <authorList>
            <person name="Rodriguez M."/>
            <person name="Reina J.C."/>
            <person name="Bejar V."/>
            <person name="Llamas I."/>
        </authorList>
    </citation>
    <scope>NUCLEOTIDE SEQUENCE [LARGE SCALE GENOMIC DNA]</scope>
    <source>
        <strain evidence="11 12">NHI-2</strain>
    </source>
</reference>
<feature type="transmembrane region" description="Helical" evidence="9">
    <location>
        <begin position="148"/>
        <end position="171"/>
    </location>
</feature>
<keyword evidence="2" id="KW-0813">Transport</keyword>
<dbReference type="RefSeq" id="WP_142604912.1">
    <property type="nucleotide sequence ID" value="NZ_VDGG01000001.1"/>
</dbReference>
<dbReference type="PANTHER" id="PTHR35011">
    <property type="entry name" value="2,3-DIKETO-L-GULONATE TRAP TRANSPORTER SMALL PERMEASE PROTEIN YIAM"/>
    <property type="match status" value="1"/>
</dbReference>
<dbReference type="GO" id="GO:0015740">
    <property type="term" value="P:C4-dicarboxylate transport"/>
    <property type="evidence" value="ECO:0007669"/>
    <property type="project" value="TreeGrafter"/>
</dbReference>
<accession>A0A544TN10</accession>
<evidence type="ECO:0000313" key="12">
    <source>
        <dbReference type="Proteomes" id="UP000318937"/>
    </source>
</evidence>
<dbReference type="GO" id="GO:0005886">
    <property type="term" value="C:plasma membrane"/>
    <property type="evidence" value="ECO:0007669"/>
    <property type="project" value="UniProtKB-SubCell"/>
</dbReference>
<evidence type="ECO:0000256" key="5">
    <source>
        <dbReference type="ARBA" id="ARBA00022692"/>
    </source>
</evidence>
<comment type="similarity">
    <text evidence="8">Belongs to the TRAP transporter small permease family.</text>
</comment>
<evidence type="ECO:0000259" key="10">
    <source>
        <dbReference type="Pfam" id="PF04290"/>
    </source>
</evidence>
<evidence type="ECO:0000256" key="1">
    <source>
        <dbReference type="ARBA" id="ARBA00004429"/>
    </source>
</evidence>
<dbReference type="GO" id="GO:0022857">
    <property type="term" value="F:transmembrane transporter activity"/>
    <property type="evidence" value="ECO:0007669"/>
    <property type="project" value="TreeGrafter"/>
</dbReference>
<keyword evidence="4" id="KW-0997">Cell inner membrane</keyword>
<evidence type="ECO:0000256" key="2">
    <source>
        <dbReference type="ARBA" id="ARBA00022448"/>
    </source>
</evidence>
<evidence type="ECO:0000256" key="3">
    <source>
        <dbReference type="ARBA" id="ARBA00022475"/>
    </source>
</evidence>
<keyword evidence="3" id="KW-1003">Cell membrane</keyword>
<evidence type="ECO:0000313" key="11">
    <source>
        <dbReference type="EMBL" id="TQR18829.1"/>
    </source>
</evidence>
<organism evidence="11 12">
    <name type="scientific">Psychrobacillus soli</name>
    <dbReference type="NCBI Taxonomy" id="1543965"/>
    <lineage>
        <taxon>Bacteria</taxon>
        <taxon>Bacillati</taxon>
        <taxon>Bacillota</taxon>
        <taxon>Bacilli</taxon>
        <taxon>Bacillales</taxon>
        <taxon>Bacillaceae</taxon>
        <taxon>Psychrobacillus</taxon>
    </lineage>
</organism>
<dbReference type="Pfam" id="PF04290">
    <property type="entry name" value="DctQ"/>
    <property type="match status" value="1"/>
</dbReference>
<evidence type="ECO:0000256" key="7">
    <source>
        <dbReference type="ARBA" id="ARBA00023136"/>
    </source>
</evidence>
<dbReference type="InterPro" id="IPR007387">
    <property type="entry name" value="TRAP_DctQ"/>
</dbReference>
<feature type="transmembrane region" description="Helical" evidence="9">
    <location>
        <begin position="36"/>
        <end position="56"/>
    </location>
</feature>
<dbReference type="EMBL" id="VDGG01000001">
    <property type="protein sequence ID" value="TQR18829.1"/>
    <property type="molecule type" value="Genomic_DNA"/>
</dbReference>
<keyword evidence="5 9" id="KW-0812">Transmembrane</keyword>
<dbReference type="OrthoDB" id="1807003at2"/>
<comment type="caution">
    <text evidence="11">The sequence shown here is derived from an EMBL/GenBank/DDBJ whole genome shotgun (WGS) entry which is preliminary data.</text>
</comment>
<feature type="domain" description="Tripartite ATP-independent periplasmic transporters DctQ component" evidence="10">
    <location>
        <begin position="44"/>
        <end position="174"/>
    </location>
</feature>
<evidence type="ECO:0000256" key="8">
    <source>
        <dbReference type="ARBA" id="ARBA00038436"/>
    </source>
</evidence>
<evidence type="ECO:0000256" key="9">
    <source>
        <dbReference type="SAM" id="Phobius"/>
    </source>
</evidence>
<evidence type="ECO:0000256" key="6">
    <source>
        <dbReference type="ARBA" id="ARBA00022989"/>
    </source>
</evidence>
<name>A0A544TN10_9BACI</name>
<protein>
    <submittedName>
        <fullName evidence="11">TRAP transporter small permease</fullName>
    </submittedName>
</protein>
<keyword evidence="6 9" id="KW-1133">Transmembrane helix</keyword>
<dbReference type="PANTHER" id="PTHR35011:SF10">
    <property type="entry name" value="TRAP TRANSPORTER SMALL PERMEASE PROTEIN"/>
    <property type="match status" value="1"/>
</dbReference>
<evidence type="ECO:0000256" key="4">
    <source>
        <dbReference type="ARBA" id="ARBA00022519"/>
    </source>
</evidence>
<feature type="transmembrane region" description="Helical" evidence="9">
    <location>
        <begin position="107"/>
        <end position="128"/>
    </location>
</feature>
<comment type="subcellular location">
    <subcellularLocation>
        <location evidence="1">Cell inner membrane</location>
        <topology evidence="1">Multi-pass membrane protein</topology>
    </subcellularLocation>
</comment>